<dbReference type="InterPro" id="IPR051565">
    <property type="entry name" value="Sal_C2H2-zinc-finger"/>
</dbReference>
<keyword evidence="4 10" id="KW-0863">Zinc-finger</keyword>
<dbReference type="GO" id="GO:0016607">
    <property type="term" value="C:nuclear speck"/>
    <property type="evidence" value="ECO:0007669"/>
    <property type="project" value="UniProtKB-SubCell"/>
</dbReference>
<feature type="domain" description="C2H2-type" evidence="12">
    <location>
        <begin position="256"/>
        <end position="284"/>
    </location>
</feature>
<dbReference type="AlphaFoldDB" id="A0A1I9G082"/>
<evidence type="ECO:0000259" key="12">
    <source>
        <dbReference type="PROSITE" id="PS50157"/>
    </source>
</evidence>
<keyword evidence="8" id="KW-0539">Nucleus</keyword>
<feature type="region of interest" description="Disordered" evidence="11">
    <location>
        <begin position="452"/>
        <end position="489"/>
    </location>
</feature>
<dbReference type="PROSITE" id="PS50157">
    <property type="entry name" value="ZINC_FINGER_C2H2_2"/>
    <property type="match status" value="4"/>
</dbReference>
<dbReference type="OMA" id="NSHAINN"/>
<dbReference type="Pfam" id="PF00096">
    <property type="entry name" value="zf-C2H2"/>
    <property type="match status" value="4"/>
</dbReference>
<evidence type="ECO:0000256" key="3">
    <source>
        <dbReference type="ARBA" id="ARBA00022737"/>
    </source>
</evidence>
<feature type="domain" description="C2H2-type" evidence="12">
    <location>
        <begin position="200"/>
        <end position="228"/>
    </location>
</feature>
<protein>
    <submittedName>
        <fullName evidence="13">BMA-SYD-9, isoform h</fullName>
    </submittedName>
</protein>
<evidence type="ECO:0000256" key="8">
    <source>
        <dbReference type="ARBA" id="ARBA00023242"/>
    </source>
</evidence>
<keyword evidence="7" id="KW-0804">Transcription</keyword>
<evidence type="ECO:0000256" key="4">
    <source>
        <dbReference type="ARBA" id="ARBA00022771"/>
    </source>
</evidence>
<name>A0A1I9G082_BRUMA</name>
<keyword evidence="5" id="KW-0862">Zinc</keyword>
<evidence type="ECO:0000313" key="13">
    <source>
        <dbReference type="EMBL" id="CDP91845.1"/>
    </source>
</evidence>
<feature type="compositionally biased region" description="Polar residues" evidence="11">
    <location>
        <begin position="475"/>
        <end position="488"/>
    </location>
</feature>
<reference evidence="13" key="2">
    <citation type="submission" date="2012-12" db="EMBL/GenBank/DDBJ databases">
        <authorList>
            <consortium name="WormBase Consortium"/>
            <person name="Ghedin E."/>
            <person name="Paulini M."/>
        </authorList>
    </citation>
    <scope>NUCLEOTIDE SEQUENCE</scope>
    <source>
        <strain evidence="13">FR3</strain>
    </source>
</reference>
<dbReference type="SUPFAM" id="SSF57667">
    <property type="entry name" value="beta-beta-alpha zinc fingers"/>
    <property type="match status" value="3"/>
</dbReference>
<dbReference type="GO" id="GO:0008270">
    <property type="term" value="F:zinc ion binding"/>
    <property type="evidence" value="ECO:0007669"/>
    <property type="project" value="UniProtKB-KW"/>
</dbReference>
<dbReference type="FunFam" id="3.30.160.60:FF:002484">
    <property type="entry name" value="Protein CBR-LSY-2"/>
    <property type="match status" value="1"/>
</dbReference>
<dbReference type="PANTHER" id="PTHR23233">
    <property type="entry name" value="SAL-LIKE PROTEIN"/>
    <property type="match status" value="1"/>
</dbReference>
<dbReference type="InterPro" id="IPR013087">
    <property type="entry name" value="Znf_C2H2_type"/>
</dbReference>
<dbReference type="InterPro" id="IPR036236">
    <property type="entry name" value="Znf_C2H2_sf"/>
</dbReference>
<evidence type="ECO:0000256" key="7">
    <source>
        <dbReference type="ARBA" id="ARBA00023163"/>
    </source>
</evidence>
<feature type="region of interest" description="Disordered" evidence="11">
    <location>
        <begin position="109"/>
        <end position="152"/>
    </location>
</feature>
<accession>A0A1I9G082</accession>
<comment type="similarity">
    <text evidence="9">Belongs to the sal C2H2-type zinc-finger protein family.</text>
</comment>
<evidence type="ECO:0000256" key="6">
    <source>
        <dbReference type="ARBA" id="ARBA00023015"/>
    </source>
</evidence>
<feature type="region of interest" description="Disordered" evidence="11">
    <location>
        <begin position="61"/>
        <end position="92"/>
    </location>
</feature>
<evidence type="ECO:0000256" key="9">
    <source>
        <dbReference type="ARBA" id="ARBA00038474"/>
    </source>
</evidence>
<keyword evidence="3" id="KW-0677">Repeat</keyword>
<keyword evidence="2" id="KW-0479">Metal-binding</keyword>
<dbReference type="PANTHER" id="PTHR23233:SF84">
    <property type="entry name" value="FI23031P1"/>
    <property type="match status" value="1"/>
</dbReference>
<dbReference type="EMBL" id="LN856612">
    <property type="protein sequence ID" value="CDP91845.1"/>
    <property type="molecule type" value="Genomic_DNA"/>
</dbReference>
<gene>
    <name evidence="13" type="primary">Bma-syd-9</name>
    <name evidence="13" type="ORF">BM_Bm7577</name>
</gene>
<dbReference type="Gene3D" id="3.30.160.60">
    <property type="entry name" value="Classic Zinc Finger"/>
    <property type="match status" value="3"/>
</dbReference>
<evidence type="ECO:0000256" key="5">
    <source>
        <dbReference type="ARBA" id="ARBA00022833"/>
    </source>
</evidence>
<evidence type="ECO:0000256" key="2">
    <source>
        <dbReference type="ARBA" id="ARBA00022723"/>
    </source>
</evidence>
<dbReference type="GO" id="GO:0000981">
    <property type="term" value="F:DNA-binding transcription factor activity, RNA polymerase II-specific"/>
    <property type="evidence" value="ECO:0007669"/>
    <property type="project" value="TreeGrafter"/>
</dbReference>
<evidence type="ECO:0000256" key="11">
    <source>
        <dbReference type="SAM" id="MobiDB-lite"/>
    </source>
</evidence>
<feature type="compositionally biased region" description="Low complexity" evidence="11">
    <location>
        <begin position="61"/>
        <end position="76"/>
    </location>
</feature>
<organism evidence="13">
    <name type="scientific">Brugia malayi</name>
    <name type="common">Filarial nematode worm</name>
    <dbReference type="NCBI Taxonomy" id="6279"/>
    <lineage>
        <taxon>Eukaryota</taxon>
        <taxon>Metazoa</taxon>
        <taxon>Ecdysozoa</taxon>
        <taxon>Nematoda</taxon>
        <taxon>Chromadorea</taxon>
        <taxon>Rhabditida</taxon>
        <taxon>Spirurina</taxon>
        <taxon>Spiruromorpha</taxon>
        <taxon>Filarioidea</taxon>
        <taxon>Onchocercidae</taxon>
        <taxon>Brugia</taxon>
    </lineage>
</organism>
<evidence type="ECO:0000256" key="10">
    <source>
        <dbReference type="PROSITE-ProRule" id="PRU00042"/>
    </source>
</evidence>
<evidence type="ECO:0000256" key="1">
    <source>
        <dbReference type="ARBA" id="ARBA00004324"/>
    </source>
</evidence>
<dbReference type="SMART" id="SM00355">
    <property type="entry name" value="ZnF_C2H2"/>
    <property type="match status" value="4"/>
</dbReference>
<feature type="compositionally biased region" description="Low complexity" evidence="11">
    <location>
        <begin position="129"/>
        <end position="152"/>
    </location>
</feature>
<dbReference type="PROSITE" id="PS00028">
    <property type="entry name" value="ZINC_FINGER_C2H2_1"/>
    <property type="match status" value="3"/>
</dbReference>
<feature type="compositionally biased region" description="Basic residues" evidence="11">
    <location>
        <begin position="114"/>
        <end position="128"/>
    </location>
</feature>
<keyword evidence="6" id="KW-0805">Transcription regulation</keyword>
<proteinExistence type="inferred from homology"/>
<comment type="subcellular location">
    <subcellularLocation>
        <location evidence="1">Nucleus speckle</location>
    </subcellularLocation>
</comment>
<reference evidence="13" key="1">
    <citation type="journal article" date="2007" name="Science">
        <title>Draft genome of the filarial nematode parasite Brugia malayi.</title>
        <authorList>
            <person name="Ghedin E."/>
            <person name="Wang S."/>
            <person name="Spiro D."/>
            <person name="Caler E."/>
            <person name="Zhao Q."/>
            <person name="Crabtree J."/>
            <person name="Allen J.E."/>
            <person name="Delcher A.L."/>
            <person name="Guiliano D.B."/>
            <person name="Miranda-Saavedra D."/>
            <person name="Angiuoli S.V."/>
            <person name="Creasy T."/>
            <person name="Amedeo P."/>
            <person name="Haas B."/>
            <person name="El-Sayed N.M."/>
            <person name="Wortman J.R."/>
            <person name="Feldblyum T."/>
            <person name="Tallon L."/>
            <person name="Schatz M."/>
            <person name="Shumway M."/>
            <person name="Koo H."/>
            <person name="Salzberg S.L."/>
            <person name="Schobel S."/>
            <person name="Pertea M."/>
            <person name="Pop M."/>
            <person name="White O."/>
            <person name="Barton G.J."/>
            <person name="Carlow C.K."/>
            <person name="Crawford M.J."/>
            <person name="Daub J."/>
            <person name="Dimmic M.W."/>
            <person name="Estes C.F."/>
            <person name="Foster J.M."/>
            <person name="Ganatra M."/>
            <person name="Gregory W.F."/>
            <person name="Johnson N.M."/>
            <person name="Jin J."/>
            <person name="Komuniecki R."/>
            <person name="Korf I."/>
            <person name="Kumar S."/>
            <person name="Laney S."/>
            <person name="Li B.W."/>
            <person name="Li W."/>
            <person name="Lindblom T.H."/>
            <person name="Lustigman S."/>
            <person name="Ma D."/>
            <person name="Maina C.V."/>
            <person name="Martin D.M."/>
            <person name="McCarter J.P."/>
            <person name="McReynolds L."/>
            <person name="Mitreva M."/>
            <person name="Nutman T.B."/>
            <person name="Parkinson J."/>
            <person name="Peregrin-Alvarez J.M."/>
            <person name="Poole C."/>
            <person name="Ren Q."/>
            <person name="Saunders L."/>
            <person name="Sluder A.E."/>
            <person name="Smith K."/>
            <person name="Stanke M."/>
            <person name="Unnasch T.R."/>
            <person name="Ware J."/>
            <person name="Wei A.D."/>
            <person name="Weil G."/>
            <person name="Williams D.J."/>
            <person name="Zhang Y."/>
            <person name="Williams S.A."/>
            <person name="Fraser-Liggett C."/>
            <person name="Slatko B."/>
            <person name="Blaxter M.L."/>
            <person name="Scott A.L."/>
        </authorList>
    </citation>
    <scope>NUCLEOTIDE SEQUENCE</scope>
    <source>
        <strain evidence="13">FR3</strain>
    </source>
</reference>
<feature type="domain" description="C2H2-type" evidence="12">
    <location>
        <begin position="228"/>
        <end position="255"/>
    </location>
</feature>
<sequence length="574" mass="61230">MSGNSLLSSPLSLLSSSSSSSTTTTTITTATTTALPASVSAAAAAGAVASIATAAANAIRNSNSTSNSGSSNSCNNTVLQTTTTPEGGDNKVAVSTTTNATAVAVSAIQQLQHQQHHQHYHHHHHHHQQQQQQQQVSSSSSPSSSSSSSQIAATTTTTTIAIATTIATTLAIPPPSSAIVLPTQPNSITGLSSSSQVHEITCNLCPKTFASQKLLQQHQHMFHTDKAFICEICGKAFRFRSNLAEHRSVHTALKPYVCKFCGKSSRLKGNLTKHILKHHKQEQNAYIGKDDIIIKKGKKSVKDPAAVDFLEKSMIVLTSGTSENPLNLPAQKDEAMDDENDKGRSIFMSLGLDTGSMDLRSTSPEEESIFTVHGEKPAVDPMIDEHTGMGGGELDCDEGTSSPLNNISTNEHLTSLIAHMANNTRTQCPECGKHFRKGSSLQVHMTLNHGFPPPGSSISSDDQVEKCSDCGTSAEPGNSQNENPSSAPVHQEIKEIKSMIGELRSAQSTARVEQLLTGLDTRVGRLEKQLEMALNSIYTLVQLQTGINSSVTRFREEACEQLKTVKAMLSESSV</sequence>
<dbReference type="GO" id="GO:0000978">
    <property type="term" value="F:RNA polymerase II cis-regulatory region sequence-specific DNA binding"/>
    <property type="evidence" value="ECO:0007669"/>
    <property type="project" value="TreeGrafter"/>
</dbReference>
<feature type="region of interest" description="Disordered" evidence="11">
    <location>
        <begin position="1"/>
        <end position="24"/>
    </location>
</feature>
<feature type="domain" description="C2H2-type" evidence="12">
    <location>
        <begin position="426"/>
        <end position="454"/>
    </location>
</feature>